<keyword evidence="3" id="KW-1185">Reference proteome</keyword>
<feature type="compositionally biased region" description="Polar residues" evidence="1">
    <location>
        <begin position="102"/>
        <end position="122"/>
    </location>
</feature>
<feature type="compositionally biased region" description="Polar residues" evidence="1">
    <location>
        <begin position="142"/>
        <end position="155"/>
    </location>
</feature>
<feature type="region of interest" description="Disordered" evidence="1">
    <location>
        <begin position="555"/>
        <end position="591"/>
    </location>
</feature>
<feature type="compositionally biased region" description="Polar residues" evidence="1">
    <location>
        <begin position="461"/>
        <end position="470"/>
    </location>
</feature>
<organism evidence="2 3">
    <name type="scientific">Xylaria bambusicola</name>
    <dbReference type="NCBI Taxonomy" id="326684"/>
    <lineage>
        <taxon>Eukaryota</taxon>
        <taxon>Fungi</taxon>
        <taxon>Dikarya</taxon>
        <taxon>Ascomycota</taxon>
        <taxon>Pezizomycotina</taxon>
        <taxon>Sordariomycetes</taxon>
        <taxon>Xylariomycetidae</taxon>
        <taxon>Xylariales</taxon>
        <taxon>Xylariaceae</taxon>
        <taxon>Xylaria</taxon>
    </lineage>
</organism>
<dbReference type="Proteomes" id="UP001305414">
    <property type="component" value="Unassembled WGS sequence"/>
</dbReference>
<dbReference type="EMBL" id="JAWHQM010000023">
    <property type="protein sequence ID" value="KAK5632196.1"/>
    <property type="molecule type" value="Genomic_DNA"/>
</dbReference>
<feature type="region of interest" description="Disordered" evidence="1">
    <location>
        <begin position="1"/>
        <end position="168"/>
    </location>
</feature>
<dbReference type="AlphaFoldDB" id="A0AAN7ZAP8"/>
<feature type="compositionally biased region" description="Acidic residues" evidence="1">
    <location>
        <begin position="34"/>
        <end position="51"/>
    </location>
</feature>
<gene>
    <name evidence="2" type="ORF">RRF57_007910</name>
</gene>
<evidence type="ECO:0000313" key="2">
    <source>
        <dbReference type="EMBL" id="KAK5632196.1"/>
    </source>
</evidence>
<proteinExistence type="predicted"/>
<feature type="region of interest" description="Disordered" evidence="1">
    <location>
        <begin position="183"/>
        <end position="229"/>
    </location>
</feature>
<comment type="caution">
    <text evidence="2">The sequence shown here is derived from an EMBL/GenBank/DDBJ whole genome shotgun (WGS) entry which is preliminary data.</text>
</comment>
<feature type="compositionally biased region" description="Basic and acidic residues" evidence="1">
    <location>
        <begin position="555"/>
        <end position="569"/>
    </location>
</feature>
<protein>
    <submittedName>
        <fullName evidence="2">Uncharacterized protein</fullName>
    </submittedName>
</protein>
<name>A0AAN7ZAP8_9PEZI</name>
<feature type="region of interest" description="Disordered" evidence="1">
    <location>
        <begin position="487"/>
        <end position="522"/>
    </location>
</feature>
<feature type="region of interest" description="Disordered" evidence="1">
    <location>
        <begin position="374"/>
        <end position="473"/>
    </location>
</feature>
<accession>A0AAN7ZAP8</accession>
<evidence type="ECO:0000313" key="3">
    <source>
        <dbReference type="Proteomes" id="UP001305414"/>
    </source>
</evidence>
<sequence length="591" mass="68027">MDSKRRVSYADNYRPPHVRGVVNRQGISPGKEVTEEEEEWSDDSDYYEESSDPSRHRVSHSNSQSYEDFDALQKRMVGRVKTQPALEYAPDTHDGGYDRYWSNDTTRASRRQPNMSSNSPGGQTVPYGPSFTTNPFVHYPGQQHNSGPQYYPSRTQYIPPPPQAYPSAYPEIESIRQELEDMKMENREKEMRRISAKRRVEENRKKKKRAETERRRKAREQEEAEKTNELKIQQMKAEYDRKLESLSAAAKQRDQMADLHSILSKILPPQAAGQFGHGCGPGCGHNSQDKQAHDLSMIMRRFDSLAASERQTPPMRWYDAQGAPIRYYNDRHLIDDLRDQVNDLRQDLYKIVSAMHPRQQRPVNQFADEEYYSLHGPLSSQPPYPLDGAPQLGLSRKTRGGGPRARGRPSSPAVFSGVEEPEPPQTVERRRGNNYPKCEEVDDDYLDGKDLPPAAMAGNSIDGNQKTAENSSRKRILRPVPREKLEARENRDAARVNPFNSNRTAVRRTDDEEYGVDTDHSFDASDEMDELVEECKHRPYLYHVKPDAQFGREVFAARDHPQEPYDDPPRFLPSTSPLTANEDFEVRPRRY</sequence>
<reference evidence="2 3" key="1">
    <citation type="submission" date="2023-10" db="EMBL/GenBank/DDBJ databases">
        <title>Draft genome sequence of Xylaria bambusicola isolate GMP-LS, the root and basal stem rot pathogen of sugarcane in Indonesia.</title>
        <authorList>
            <person name="Selvaraj P."/>
            <person name="Muralishankar V."/>
            <person name="Muruganantham S."/>
            <person name="Sp S."/>
            <person name="Haryani S."/>
            <person name="Lau K.J.X."/>
            <person name="Naqvi N.I."/>
        </authorList>
    </citation>
    <scope>NUCLEOTIDE SEQUENCE [LARGE SCALE GENOMIC DNA]</scope>
    <source>
        <strain evidence="2">GMP-LS</strain>
    </source>
</reference>
<evidence type="ECO:0000256" key="1">
    <source>
        <dbReference type="SAM" id="MobiDB-lite"/>
    </source>
</evidence>